<feature type="non-terminal residue" evidence="1">
    <location>
        <position position="1"/>
    </location>
</feature>
<reference evidence="1" key="1">
    <citation type="submission" date="2021-03" db="EMBL/GenBank/DDBJ databases">
        <authorList>
            <consortium name="DOE Joint Genome Institute"/>
            <person name="Ahrendt S."/>
            <person name="Looney B.P."/>
            <person name="Miyauchi S."/>
            <person name="Morin E."/>
            <person name="Drula E."/>
            <person name="Courty P.E."/>
            <person name="Chicoki N."/>
            <person name="Fauchery L."/>
            <person name="Kohler A."/>
            <person name="Kuo A."/>
            <person name="Labutti K."/>
            <person name="Pangilinan J."/>
            <person name="Lipzen A."/>
            <person name="Riley R."/>
            <person name="Andreopoulos W."/>
            <person name="He G."/>
            <person name="Johnson J."/>
            <person name="Barry K.W."/>
            <person name="Grigoriev I.V."/>
            <person name="Nagy L."/>
            <person name="Hibbett D."/>
            <person name="Henrissat B."/>
            <person name="Matheny P.B."/>
            <person name="Labbe J."/>
            <person name="Martin F."/>
        </authorList>
    </citation>
    <scope>NUCLEOTIDE SEQUENCE</scope>
    <source>
        <strain evidence="1">HHB10654</strain>
    </source>
</reference>
<organism evidence="1 2">
    <name type="scientific">Artomyces pyxidatus</name>
    <dbReference type="NCBI Taxonomy" id="48021"/>
    <lineage>
        <taxon>Eukaryota</taxon>
        <taxon>Fungi</taxon>
        <taxon>Dikarya</taxon>
        <taxon>Basidiomycota</taxon>
        <taxon>Agaricomycotina</taxon>
        <taxon>Agaricomycetes</taxon>
        <taxon>Russulales</taxon>
        <taxon>Auriscalpiaceae</taxon>
        <taxon>Artomyces</taxon>
    </lineage>
</organism>
<reference evidence="1" key="2">
    <citation type="journal article" date="2022" name="New Phytol.">
        <title>Evolutionary transition to the ectomycorrhizal habit in the genomes of a hyperdiverse lineage of mushroom-forming fungi.</title>
        <authorList>
            <person name="Looney B."/>
            <person name="Miyauchi S."/>
            <person name="Morin E."/>
            <person name="Drula E."/>
            <person name="Courty P.E."/>
            <person name="Kohler A."/>
            <person name="Kuo A."/>
            <person name="LaButti K."/>
            <person name="Pangilinan J."/>
            <person name="Lipzen A."/>
            <person name="Riley R."/>
            <person name="Andreopoulos W."/>
            <person name="He G."/>
            <person name="Johnson J."/>
            <person name="Nolan M."/>
            <person name="Tritt A."/>
            <person name="Barry K.W."/>
            <person name="Grigoriev I.V."/>
            <person name="Nagy L.G."/>
            <person name="Hibbett D."/>
            <person name="Henrissat B."/>
            <person name="Matheny P.B."/>
            <person name="Labbe J."/>
            <person name="Martin F.M."/>
        </authorList>
    </citation>
    <scope>NUCLEOTIDE SEQUENCE</scope>
    <source>
        <strain evidence="1">HHB10654</strain>
    </source>
</reference>
<evidence type="ECO:0000313" key="2">
    <source>
        <dbReference type="Proteomes" id="UP000814140"/>
    </source>
</evidence>
<feature type="non-terminal residue" evidence="1">
    <location>
        <position position="84"/>
    </location>
</feature>
<keyword evidence="2" id="KW-1185">Reference proteome</keyword>
<protein>
    <submittedName>
        <fullName evidence="1">Uncharacterized protein</fullName>
    </submittedName>
</protein>
<gene>
    <name evidence="1" type="ORF">BV25DRAFT_1765199</name>
</gene>
<comment type="caution">
    <text evidence="1">The sequence shown here is derived from an EMBL/GenBank/DDBJ whole genome shotgun (WGS) entry which is preliminary data.</text>
</comment>
<proteinExistence type="predicted"/>
<dbReference type="Proteomes" id="UP000814140">
    <property type="component" value="Unassembled WGS sequence"/>
</dbReference>
<dbReference type="EMBL" id="MU277326">
    <property type="protein sequence ID" value="KAI0054958.1"/>
    <property type="molecule type" value="Genomic_DNA"/>
</dbReference>
<evidence type="ECO:0000313" key="1">
    <source>
        <dbReference type="EMBL" id="KAI0054958.1"/>
    </source>
</evidence>
<sequence length="84" mass="9798">KQYGVPRSTLRDRLFQIHGAASTAHEGQQLLNRDEEQALVDWAEHLSDQGRPLSKRTLVAKVKKLCGIRPSKKWYHRFLLRHPE</sequence>
<name>A0ACB8SEQ3_9AGAM</name>
<accession>A0ACB8SEQ3</accession>